<dbReference type="AlphaFoldDB" id="A0AAF0E7Y2"/>
<proteinExistence type="predicted"/>
<reference evidence="2" key="1">
    <citation type="submission" date="2023-03" db="EMBL/GenBank/DDBJ databases">
        <title>Mating type loci evolution in Malassezia.</title>
        <authorList>
            <person name="Coelho M.A."/>
        </authorList>
    </citation>
    <scope>NUCLEOTIDE SEQUENCE</scope>
    <source>
        <strain evidence="2">CBS 7876</strain>
    </source>
</reference>
<evidence type="ECO:0000313" key="3">
    <source>
        <dbReference type="Proteomes" id="UP001214603"/>
    </source>
</evidence>
<feature type="region of interest" description="Disordered" evidence="1">
    <location>
        <begin position="763"/>
        <end position="805"/>
    </location>
</feature>
<feature type="compositionally biased region" description="Low complexity" evidence="1">
    <location>
        <begin position="728"/>
        <end position="740"/>
    </location>
</feature>
<name>A0AAF0E7Y2_9BASI</name>
<sequence length="950" mass="100255">MFCIPQLNHQKLVTECYPAPKALAGTAPEYRPNSNELGRLSYYAKYKPAKLSKVGRLLAARATADKTALRTSANPRSKAGLMITLGIVQELVDASPGGLTYLAPALQTVVRDGLQAAAPGGGHGGWDADLCTRATSTFAAFMRALPQGAMEVDEGVPVCVYADLAELQPLVRGNVDEHTRITGLGALEGVVRSSVLYSPAFSQLLQGVLPGVLDSISPTHLPLERTAALAGEDGNIRVPSITERPADAEMSTAAALVLLRHIVQGADAVQIRLLVHQTLAWLDEHKGQAWAYEDFCVWLLNIIALWTPRASRYVVPHTLVDVLSSTAAVNANAERSTRLLQALHEILANKIQIVGLNMTELLEGHVYFLLAHVQHNPNDPTIAPTINAIGYLAQYTMYSDQLSDFVQQINTNILTVQSSSPPLPPVQRDNSLRALLYAQMAVVRSAYAEGMRADVPLTAWRGTESLLLSPTAAVRFTYLQALLAHLDLATKAQRTVQLGEANYAPESEVMRFLHSFTAYAYIVLARANYAPGASLDEIKATDSRFDVAQLTTGPADYVTLLAVLQRLYDVVPAPALLATVPALLALDHLSTRTADVATRPAACAARWVVGHALLALAGRWEAPNLASYVQAHVLQPLGHVQLHAPAFPAQFGAAPEFAAFGAGNASAGSTMPDVETVAEHLAVSSALQTATNCDTSTLRNWLLRNWSTTVAVQDAETGAQPVPVGAMSPRSPRAARSPARVPTAISREGSVSVSQLRMALANRAPSRTAAPAGLQDPDASLGDTRSTLSRRRRSRSQTGQLSTQPSLTALLDKYKGGDQVFVSPSAYGSAAAAESRADAAPGAPAVPASYADGYPVTYGAPSDSDAAAVAPAAGEVPLASDAGAAPATYDAAATAPAQSEAPVSYTTYAADQPSYAPLASEREQASHTGAAPPLAHVDQQLTGMAPVAFS</sequence>
<accession>A0AAF0E7Y2</accession>
<protein>
    <submittedName>
        <fullName evidence="2">Plasma membrane localization protein</fullName>
    </submittedName>
</protein>
<keyword evidence="3" id="KW-1185">Reference proteome</keyword>
<evidence type="ECO:0000256" key="1">
    <source>
        <dbReference type="SAM" id="MobiDB-lite"/>
    </source>
</evidence>
<dbReference type="Proteomes" id="UP001214603">
    <property type="component" value="Chromosome 9"/>
</dbReference>
<evidence type="ECO:0000313" key="2">
    <source>
        <dbReference type="EMBL" id="WFD04648.1"/>
    </source>
</evidence>
<organism evidence="2 3">
    <name type="scientific">Malassezia obtusa</name>
    <dbReference type="NCBI Taxonomy" id="76774"/>
    <lineage>
        <taxon>Eukaryota</taxon>
        <taxon>Fungi</taxon>
        <taxon>Dikarya</taxon>
        <taxon>Basidiomycota</taxon>
        <taxon>Ustilaginomycotina</taxon>
        <taxon>Malasseziomycetes</taxon>
        <taxon>Malasseziales</taxon>
        <taxon>Malasseziaceae</taxon>
        <taxon>Malassezia</taxon>
    </lineage>
</organism>
<gene>
    <name evidence="2" type="primary">EFR3</name>
    <name evidence="2" type="ORF">MOBT1_003362</name>
</gene>
<dbReference type="GO" id="GO:0072659">
    <property type="term" value="P:protein localization to plasma membrane"/>
    <property type="evidence" value="ECO:0007669"/>
    <property type="project" value="InterPro"/>
</dbReference>
<dbReference type="EMBL" id="CP119942">
    <property type="protein sequence ID" value="WFD04648.1"/>
    <property type="molecule type" value="Genomic_DNA"/>
</dbReference>
<feature type="region of interest" description="Disordered" evidence="1">
    <location>
        <begin position="720"/>
        <end position="748"/>
    </location>
</feature>
<dbReference type="PANTHER" id="PTHR47766:SF1">
    <property type="entry name" value="PROTEIN EFR3"/>
    <property type="match status" value="1"/>
</dbReference>
<dbReference type="PANTHER" id="PTHR47766">
    <property type="entry name" value="PROTEIN EFR3"/>
    <property type="match status" value="1"/>
</dbReference>
<dbReference type="InterPro" id="IPR039786">
    <property type="entry name" value="EFR3"/>
</dbReference>